<dbReference type="Proteomes" id="UP000019384">
    <property type="component" value="Unassembled WGS sequence"/>
</dbReference>
<sequence length="12" mass="1403">MPRSVRGTLVTW</sequence>
<organism evidence="1 2">
    <name type="scientific">Kuraishia capsulata CBS 1993</name>
    <dbReference type="NCBI Taxonomy" id="1382522"/>
    <lineage>
        <taxon>Eukaryota</taxon>
        <taxon>Fungi</taxon>
        <taxon>Dikarya</taxon>
        <taxon>Ascomycota</taxon>
        <taxon>Saccharomycotina</taxon>
        <taxon>Pichiomycetes</taxon>
        <taxon>Pichiales</taxon>
        <taxon>Pichiaceae</taxon>
        <taxon>Kuraishia</taxon>
    </lineage>
</organism>
<gene>
    <name evidence="1" type="ORF">KUCA_T00001618001</name>
</gene>
<accession>W6MID5</accession>
<evidence type="ECO:0000313" key="2">
    <source>
        <dbReference type="Proteomes" id="UP000019384"/>
    </source>
</evidence>
<dbReference type="EMBL" id="HG793126">
    <property type="protein sequence ID" value="CDK25648.1"/>
    <property type="molecule type" value="Genomic_DNA"/>
</dbReference>
<protein>
    <submittedName>
        <fullName evidence="1">Uncharacterized protein</fullName>
    </submittedName>
</protein>
<dbReference type="HOGENOM" id="CLU_3436844_0_0_1"/>
<proteinExistence type="predicted"/>
<name>W6MID5_9ASCO</name>
<keyword evidence="2" id="KW-1185">Reference proteome</keyword>
<reference evidence="1" key="2">
    <citation type="submission" date="2014-02" db="EMBL/GenBank/DDBJ databases">
        <title>Complete DNA sequence of /Kuraishia capsulata/ illustrates novel genomic features among budding yeasts (/Saccharomycotina/).</title>
        <authorList>
            <person name="Morales L."/>
            <person name="Noel B."/>
            <person name="Porcel B."/>
            <person name="Marcet-Houben M."/>
            <person name="Hullo M-F."/>
            <person name="Sacerdot C."/>
            <person name="Tekaia F."/>
            <person name="Leh-Louis V."/>
            <person name="Despons L."/>
            <person name="Khanna V."/>
            <person name="Aury J-M."/>
            <person name="Barbe V."/>
            <person name="Couloux A."/>
            <person name="Labadie K."/>
            <person name="Pelletier E."/>
            <person name="Souciet J-L."/>
            <person name="Boekhout T."/>
            <person name="Gabaldon T."/>
            <person name="Wincker P."/>
            <person name="Dujon B."/>
        </authorList>
    </citation>
    <scope>NUCLEOTIDE SEQUENCE</scope>
    <source>
        <strain evidence="1">CBS 1993</strain>
    </source>
</reference>
<reference evidence="1" key="1">
    <citation type="submission" date="2013-12" db="EMBL/GenBank/DDBJ databases">
        <authorList>
            <person name="Genoscope - CEA"/>
        </authorList>
    </citation>
    <scope>NUCLEOTIDE SEQUENCE</scope>
    <source>
        <strain evidence="1">CBS 1993</strain>
    </source>
</reference>
<evidence type="ECO:0000313" key="1">
    <source>
        <dbReference type="EMBL" id="CDK25648.1"/>
    </source>
</evidence>